<name>A0A9P5YYC2_9AGAR</name>
<sequence>MGCLNLALLAIFCAISSYARNPLSSSQITAFVPFGDSYTDTFSPSNGGTAWPVYAVGYAGKNVGLFPYARSGATCSNNLTFRPFPSLFESQLPLWEQEKANGTLEYLKGPKARNQENALYFLWIGTNDVGDNGLLTGHEAPGVSLVDVAQCMVDWVKIVYENGGRNFMFANMLPLQRTPLYSAESYLNHYWTAVRNTTEWNVVMNELVLTGNELTKLQLQAILPTIHGAHLGIFDAHGLFNDMLDRPSLYLNGTAPLNTTGAVKSCIYQLNEPTSDTGDCTIAQGTDRDSFTWFDELHPSEQSDRIVAREVAKVIKGEESEWMKWLS</sequence>
<keyword evidence="1" id="KW-0378">Hydrolase</keyword>
<proteinExistence type="predicted"/>
<dbReference type="Gene3D" id="3.40.50.1110">
    <property type="entry name" value="SGNH hydrolase"/>
    <property type="match status" value="1"/>
</dbReference>
<dbReference type="OrthoDB" id="1600564at2759"/>
<dbReference type="Proteomes" id="UP000807469">
    <property type="component" value="Unassembled WGS sequence"/>
</dbReference>
<dbReference type="Pfam" id="PF00657">
    <property type="entry name" value="Lipase_GDSL"/>
    <property type="match status" value="1"/>
</dbReference>
<dbReference type="GO" id="GO:0016788">
    <property type="term" value="F:hydrolase activity, acting on ester bonds"/>
    <property type="evidence" value="ECO:0007669"/>
    <property type="project" value="InterPro"/>
</dbReference>
<protein>
    <submittedName>
        <fullName evidence="3">Carbohydrate esterase family 16 protein</fullName>
    </submittedName>
</protein>
<reference evidence="3" key="1">
    <citation type="submission" date="2020-11" db="EMBL/GenBank/DDBJ databases">
        <authorList>
            <consortium name="DOE Joint Genome Institute"/>
            <person name="Ahrendt S."/>
            <person name="Riley R."/>
            <person name="Andreopoulos W."/>
            <person name="Labutti K."/>
            <person name="Pangilinan J."/>
            <person name="Ruiz-Duenas F.J."/>
            <person name="Barrasa J.M."/>
            <person name="Sanchez-Garcia M."/>
            <person name="Camarero S."/>
            <person name="Miyauchi S."/>
            <person name="Serrano A."/>
            <person name="Linde D."/>
            <person name="Babiker R."/>
            <person name="Drula E."/>
            <person name="Ayuso-Fernandez I."/>
            <person name="Pacheco R."/>
            <person name="Padilla G."/>
            <person name="Ferreira P."/>
            <person name="Barriuso J."/>
            <person name="Kellner H."/>
            <person name="Castanera R."/>
            <person name="Alfaro M."/>
            <person name="Ramirez L."/>
            <person name="Pisabarro A.G."/>
            <person name="Kuo A."/>
            <person name="Tritt A."/>
            <person name="Lipzen A."/>
            <person name="He G."/>
            <person name="Yan M."/>
            <person name="Ng V."/>
            <person name="Cullen D."/>
            <person name="Martin F."/>
            <person name="Rosso M.-N."/>
            <person name="Henrissat B."/>
            <person name="Hibbett D."/>
            <person name="Martinez A.T."/>
            <person name="Grigoriev I.V."/>
        </authorList>
    </citation>
    <scope>NUCLEOTIDE SEQUENCE</scope>
    <source>
        <strain evidence="3">CIRM-BRFM 674</strain>
    </source>
</reference>
<evidence type="ECO:0000313" key="4">
    <source>
        <dbReference type="Proteomes" id="UP000807469"/>
    </source>
</evidence>
<dbReference type="PANTHER" id="PTHR45648:SF22">
    <property type="entry name" value="GDSL LIPASE_ACYLHYDROLASE FAMILY PROTEIN (AFU_ORTHOLOGUE AFUA_4G14700)"/>
    <property type="match status" value="1"/>
</dbReference>
<keyword evidence="2" id="KW-0732">Signal</keyword>
<dbReference type="InterPro" id="IPR036514">
    <property type="entry name" value="SGNH_hydro_sf"/>
</dbReference>
<dbReference type="EMBL" id="MU155301">
    <property type="protein sequence ID" value="KAF9476240.1"/>
    <property type="molecule type" value="Genomic_DNA"/>
</dbReference>
<organism evidence="3 4">
    <name type="scientific">Pholiota conissans</name>
    <dbReference type="NCBI Taxonomy" id="109636"/>
    <lineage>
        <taxon>Eukaryota</taxon>
        <taxon>Fungi</taxon>
        <taxon>Dikarya</taxon>
        <taxon>Basidiomycota</taxon>
        <taxon>Agaricomycotina</taxon>
        <taxon>Agaricomycetes</taxon>
        <taxon>Agaricomycetidae</taxon>
        <taxon>Agaricales</taxon>
        <taxon>Agaricineae</taxon>
        <taxon>Strophariaceae</taxon>
        <taxon>Pholiota</taxon>
    </lineage>
</organism>
<gene>
    <name evidence="3" type="ORF">BDN70DRAFT_812618</name>
</gene>
<dbReference type="SUPFAM" id="SSF52266">
    <property type="entry name" value="SGNH hydrolase"/>
    <property type="match status" value="1"/>
</dbReference>
<dbReference type="InterPro" id="IPR051058">
    <property type="entry name" value="GDSL_Est/Lipase"/>
</dbReference>
<evidence type="ECO:0000256" key="2">
    <source>
        <dbReference type="SAM" id="SignalP"/>
    </source>
</evidence>
<feature type="chain" id="PRO_5040265844" evidence="2">
    <location>
        <begin position="20"/>
        <end position="327"/>
    </location>
</feature>
<dbReference type="InterPro" id="IPR001087">
    <property type="entry name" value="GDSL"/>
</dbReference>
<comment type="caution">
    <text evidence="3">The sequence shown here is derived from an EMBL/GenBank/DDBJ whole genome shotgun (WGS) entry which is preliminary data.</text>
</comment>
<feature type="signal peptide" evidence="2">
    <location>
        <begin position="1"/>
        <end position="19"/>
    </location>
</feature>
<dbReference type="AlphaFoldDB" id="A0A9P5YYC2"/>
<evidence type="ECO:0000313" key="3">
    <source>
        <dbReference type="EMBL" id="KAF9476240.1"/>
    </source>
</evidence>
<evidence type="ECO:0000256" key="1">
    <source>
        <dbReference type="ARBA" id="ARBA00022801"/>
    </source>
</evidence>
<accession>A0A9P5YYC2</accession>
<dbReference type="PANTHER" id="PTHR45648">
    <property type="entry name" value="GDSL LIPASE/ACYLHYDROLASE FAMILY PROTEIN (AFU_ORTHOLOGUE AFUA_4G14700)"/>
    <property type="match status" value="1"/>
</dbReference>
<keyword evidence="4" id="KW-1185">Reference proteome</keyword>